<feature type="compositionally biased region" description="Polar residues" evidence="1">
    <location>
        <begin position="352"/>
        <end position="365"/>
    </location>
</feature>
<feature type="region of interest" description="Disordered" evidence="1">
    <location>
        <begin position="324"/>
        <end position="414"/>
    </location>
</feature>
<keyword evidence="3" id="KW-1185">Reference proteome</keyword>
<feature type="compositionally biased region" description="Polar residues" evidence="1">
    <location>
        <begin position="514"/>
        <end position="535"/>
    </location>
</feature>
<accession>A0A9P9DIU4</accession>
<feature type="compositionally biased region" description="Acidic residues" evidence="1">
    <location>
        <begin position="185"/>
        <end position="197"/>
    </location>
</feature>
<evidence type="ECO:0000313" key="3">
    <source>
        <dbReference type="Proteomes" id="UP000700596"/>
    </source>
</evidence>
<feature type="compositionally biased region" description="Polar residues" evidence="1">
    <location>
        <begin position="396"/>
        <end position="414"/>
    </location>
</feature>
<feature type="compositionally biased region" description="Basic residues" evidence="1">
    <location>
        <begin position="122"/>
        <end position="135"/>
    </location>
</feature>
<dbReference type="OrthoDB" id="5430106at2759"/>
<proteinExistence type="predicted"/>
<organism evidence="2 3">
    <name type="scientific">Dendryphion nanum</name>
    <dbReference type="NCBI Taxonomy" id="256645"/>
    <lineage>
        <taxon>Eukaryota</taxon>
        <taxon>Fungi</taxon>
        <taxon>Dikarya</taxon>
        <taxon>Ascomycota</taxon>
        <taxon>Pezizomycotina</taxon>
        <taxon>Dothideomycetes</taxon>
        <taxon>Pleosporomycetidae</taxon>
        <taxon>Pleosporales</taxon>
        <taxon>Torulaceae</taxon>
        <taxon>Dendryphion</taxon>
    </lineage>
</organism>
<feature type="compositionally biased region" description="Polar residues" evidence="1">
    <location>
        <begin position="56"/>
        <end position="79"/>
    </location>
</feature>
<dbReference type="GO" id="GO:0000329">
    <property type="term" value="C:fungal-type vacuole membrane"/>
    <property type="evidence" value="ECO:0007669"/>
    <property type="project" value="TreeGrafter"/>
</dbReference>
<feature type="compositionally biased region" description="Polar residues" evidence="1">
    <location>
        <begin position="237"/>
        <end position="248"/>
    </location>
</feature>
<feature type="compositionally biased region" description="Polar residues" evidence="1">
    <location>
        <begin position="267"/>
        <end position="276"/>
    </location>
</feature>
<dbReference type="EMBL" id="JAGMWT010000011">
    <property type="protein sequence ID" value="KAH7119714.1"/>
    <property type="molecule type" value="Genomic_DNA"/>
</dbReference>
<dbReference type="PANTHER" id="PTHR22794:SF2">
    <property type="entry name" value="THAP DOMAIN-CONTAINING PROTEIN 11"/>
    <property type="match status" value="1"/>
</dbReference>
<dbReference type="PANTHER" id="PTHR22794">
    <property type="entry name" value="THAP DOMAIN PROTEIN 11"/>
    <property type="match status" value="1"/>
</dbReference>
<protein>
    <submittedName>
        <fullName evidence="2">Uncharacterized protein</fullName>
    </submittedName>
</protein>
<feature type="compositionally biased region" description="Polar residues" evidence="1">
    <location>
        <begin position="93"/>
        <end position="102"/>
    </location>
</feature>
<feature type="compositionally biased region" description="Polar residues" evidence="1">
    <location>
        <begin position="142"/>
        <end position="151"/>
    </location>
</feature>
<evidence type="ECO:0000256" key="1">
    <source>
        <dbReference type="SAM" id="MobiDB-lite"/>
    </source>
</evidence>
<gene>
    <name evidence="2" type="ORF">B0J11DRAFT_67066</name>
</gene>
<feature type="compositionally biased region" description="Polar residues" evidence="1">
    <location>
        <begin position="375"/>
        <end position="388"/>
    </location>
</feature>
<feature type="compositionally biased region" description="Basic residues" evidence="1">
    <location>
        <begin position="41"/>
        <end position="55"/>
    </location>
</feature>
<feature type="compositionally biased region" description="Low complexity" evidence="1">
    <location>
        <begin position="23"/>
        <end position="36"/>
    </location>
</feature>
<dbReference type="Proteomes" id="UP000700596">
    <property type="component" value="Unassembled WGS sequence"/>
</dbReference>
<feature type="compositionally biased region" description="Polar residues" evidence="1">
    <location>
        <begin position="290"/>
        <end position="303"/>
    </location>
</feature>
<feature type="compositionally biased region" description="Basic and acidic residues" evidence="1">
    <location>
        <begin position="172"/>
        <end position="184"/>
    </location>
</feature>
<name>A0A9P9DIU4_9PLEO</name>
<dbReference type="AlphaFoldDB" id="A0A9P9DIU4"/>
<feature type="region of interest" description="Disordered" evidence="1">
    <location>
        <begin position="513"/>
        <end position="575"/>
    </location>
</feature>
<sequence>MASSSAGAHSQPKRPADMIRQTSSSSHVSRSPSDTSQKAGPQKRQHVVGHGRMPTRNHSFGKNLNKLNKQLTAAHTQANAGDGTAAKHHRRTQSGNSNSAPSSPRPGFKRNASSGGIVRATHQAHAHPAIRKNHSSGHLARQGSSKNVLKSSKNDVAPPKRSLAQPGKARHQSPDTHPTVHFDMGDDGEEGPDDGWTEESASQSPTTTRSNTRSNSVILDPQKAAGTAREQVRTGAEGSQTQPNSYQQLHPPPNAMAYALPDRSHNPRPTNGGNSNHHSRPPDADIITSRLLQRSASHNAPPQMSSIEATVVSGSHDARILSQSAGSTLFDTPGRDVVSRFMDGDGSAGTPKDSSSFLPSRNSPAGGSDFDQAKRNQSMPDVAGTTTPSREHARRSGTTTPTTNLPPSRTQQKLMLQRASSNIEPQKLIPVILPRTGGPTFLQTGMTYAASAEGRLDPRLQQQFNHVAVEYKVVRRYRNPLVDAVVRIQQIPGVSQKTRAATKSAGANGYVNVHGSSSLSTSFNETGVETDGTGSRRSRVSFENGRAGGSRDEGDMEGRQSFESEHERTRTSEAEEICRRLWESTEVVEGD</sequence>
<dbReference type="GO" id="GO:0031931">
    <property type="term" value="C:TORC1 complex"/>
    <property type="evidence" value="ECO:0007669"/>
    <property type="project" value="TreeGrafter"/>
</dbReference>
<comment type="caution">
    <text evidence="2">The sequence shown here is derived from an EMBL/GenBank/DDBJ whole genome shotgun (WGS) entry which is preliminary data.</text>
</comment>
<feature type="compositionally biased region" description="Basic and acidic residues" evidence="1">
    <location>
        <begin position="549"/>
        <end position="575"/>
    </location>
</feature>
<feature type="compositionally biased region" description="Low complexity" evidence="1">
    <location>
        <begin position="204"/>
        <end position="216"/>
    </location>
</feature>
<evidence type="ECO:0000313" key="2">
    <source>
        <dbReference type="EMBL" id="KAH7119714.1"/>
    </source>
</evidence>
<feature type="region of interest" description="Disordered" evidence="1">
    <location>
        <begin position="1"/>
        <end position="303"/>
    </location>
</feature>
<reference evidence="2" key="1">
    <citation type="journal article" date="2021" name="Nat. Commun.">
        <title>Genetic determinants of endophytism in the Arabidopsis root mycobiome.</title>
        <authorList>
            <person name="Mesny F."/>
            <person name="Miyauchi S."/>
            <person name="Thiergart T."/>
            <person name="Pickel B."/>
            <person name="Atanasova L."/>
            <person name="Karlsson M."/>
            <person name="Huettel B."/>
            <person name="Barry K.W."/>
            <person name="Haridas S."/>
            <person name="Chen C."/>
            <person name="Bauer D."/>
            <person name="Andreopoulos W."/>
            <person name="Pangilinan J."/>
            <person name="LaButti K."/>
            <person name="Riley R."/>
            <person name="Lipzen A."/>
            <person name="Clum A."/>
            <person name="Drula E."/>
            <person name="Henrissat B."/>
            <person name="Kohler A."/>
            <person name="Grigoriev I.V."/>
            <person name="Martin F.M."/>
            <person name="Hacquard S."/>
        </authorList>
    </citation>
    <scope>NUCLEOTIDE SEQUENCE</scope>
    <source>
        <strain evidence="2">MPI-CAGE-CH-0243</strain>
    </source>
</reference>